<dbReference type="PANTHER" id="PTHR46291">
    <property type="entry name" value="C2 DOMAIN-CONTAINING PROTEIN"/>
    <property type="match status" value="1"/>
</dbReference>
<dbReference type="SUPFAM" id="SSF49562">
    <property type="entry name" value="C2 domain (Calcium/lipid-binding domain, CaLB)"/>
    <property type="match status" value="1"/>
</dbReference>
<dbReference type="InterPro" id="IPR035892">
    <property type="entry name" value="C2_domain_sf"/>
</dbReference>
<reference evidence="2 3" key="1">
    <citation type="journal article" date="2013" name="Nature">
        <title>Insights into bilaterian evolution from three spiralian genomes.</title>
        <authorList>
            <person name="Simakov O."/>
            <person name="Marletaz F."/>
            <person name="Cho S.J."/>
            <person name="Edsinger-Gonzales E."/>
            <person name="Havlak P."/>
            <person name="Hellsten U."/>
            <person name="Kuo D.H."/>
            <person name="Larsson T."/>
            <person name="Lv J."/>
            <person name="Arendt D."/>
            <person name="Savage R."/>
            <person name="Osoegawa K."/>
            <person name="de Jong P."/>
            <person name="Grimwood J."/>
            <person name="Chapman J.A."/>
            <person name="Shapiro H."/>
            <person name="Aerts A."/>
            <person name="Otillar R.P."/>
            <person name="Terry A.Y."/>
            <person name="Boore J.L."/>
            <person name="Grigoriev I.V."/>
            <person name="Lindberg D.R."/>
            <person name="Seaver E.C."/>
            <person name="Weisblat D.A."/>
            <person name="Putnam N.H."/>
            <person name="Rokhsar D.S."/>
        </authorList>
    </citation>
    <scope>NUCLEOTIDE SEQUENCE [LARGE SCALE GENOMIC DNA]</scope>
</reference>
<dbReference type="STRING" id="225164.V4CSQ4"/>
<dbReference type="InterPro" id="IPR000008">
    <property type="entry name" value="C2_dom"/>
</dbReference>
<dbReference type="PROSITE" id="PS50004">
    <property type="entry name" value="C2"/>
    <property type="match status" value="1"/>
</dbReference>
<sequence length="125" mass="14917">LGELKFSFQFFPHSKKLRVTLIKAENLHVHNKADHNLNIFAKLYLMPGKIQKNVSQFVKQTKNPHFNQEFHFEGFSKDELEAMMLRIKLFDKGQKLQFTEYIGEVNINLSNYDLLQETRMWKDLE</sequence>
<feature type="non-terminal residue" evidence="2">
    <location>
        <position position="1"/>
    </location>
</feature>
<name>V4CSQ4_LOTGI</name>
<evidence type="ECO:0000313" key="2">
    <source>
        <dbReference type="EMBL" id="ESP05580.1"/>
    </source>
</evidence>
<organism evidence="2 3">
    <name type="scientific">Lottia gigantea</name>
    <name type="common">Giant owl limpet</name>
    <dbReference type="NCBI Taxonomy" id="225164"/>
    <lineage>
        <taxon>Eukaryota</taxon>
        <taxon>Metazoa</taxon>
        <taxon>Spiralia</taxon>
        <taxon>Lophotrochozoa</taxon>
        <taxon>Mollusca</taxon>
        <taxon>Gastropoda</taxon>
        <taxon>Patellogastropoda</taxon>
        <taxon>Lottioidea</taxon>
        <taxon>Lottiidae</taxon>
        <taxon>Lottia</taxon>
    </lineage>
</organism>
<dbReference type="Proteomes" id="UP000030746">
    <property type="component" value="Unassembled WGS sequence"/>
</dbReference>
<dbReference type="AlphaFoldDB" id="V4CSQ4"/>
<dbReference type="Gene3D" id="2.60.40.150">
    <property type="entry name" value="C2 domain"/>
    <property type="match status" value="1"/>
</dbReference>
<dbReference type="InterPro" id="IPR043549">
    <property type="entry name" value="C2C4C/C2C4D"/>
</dbReference>
<dbReference type="GeneID" id="20251486"/>
<feature type="non-terminal residue" evidence="2">
    <location>
        <position position="125"/>
    </location>
</feature>
<protein>
    <recommendedName>
        <fullName evidence="1">C2 domain-containing protein</fullName>
    </recommendedName>
</protein>
<proteinExistence type="predicted"/>
<dbReference type="OrthoDB" id="9947256at2759"/>
<gene>
    <name evidence="2" type="ORF">LOTGIDRAFT_59081</name>
</gene>
<feature type="domain" description="C2" evidence="1">
    <location>
        <begin position="1"/>
        <end position="122"/>
    </location>
</feature>
<accession>V4CSQ4</accession>
<dbReference type="RefSeq" id="XP_009044125.1">
    <property type="nucleotide sequence ID" value="XM_009045877.1"/>
</dbReference>
<dbReference type="KEGG" id="lgi:LOTGIDRAFT_59081"/>
<dbReference type="PANTHER" id="PTHR46291:SF4">
    <property type="entry name" value="C2 CALCIUM-DEPENDENT DOMAIN-CONTAINING PROTEIN 4C-LIKE"/>
    <property type="match status" value="1"/>
</dbReference>
<dbReference type="SMART" id="SM00239">
    <property type="entry name" value="C2"/>
    <property type="match status" value="1"/>
</dbReference>
<keyword evidence="3" id="KW-1185">Reference proteome</keyword>
<dbReference type="EMBL" id="KB199650">
    <property type="protein sequence ID" value="ESP05580.1"/>
    <property type="molecule type" value="Genomic_DNA"/>
</dbReference>
<dbReference type="CTD" id="20251486"/>
<dbReference type="Pfam" id="PF00168">
    <property type="entry name" value="C2"/>
    <property type="match status" value="1"/>
</dbReference>
<evidence type="ECO:0000313" key="3">
    <source>
        <dbReference type="Proteomes" id="UP000030746"/>
    </source>
</evidence>
<evidence type="ECO:0000259" key="1">
    <source>
        <dbReference type="PROSITE" id="PS50004"/>
    </source>
</evidence>
<dbReference type="HOGENOM" id="CLU_2189783_0_0_1"/>